<dbReference type="SUPFAM" id="SSF47565">
    <property type="entry name" value="Insect pheromone/odorant-binding proteins"/>
    <property type="match status" value="1"/>
</dbReference>
<dbReference type="AlphaFoldDB" id="A0AAD8ACR6"/>
<feature type="chain" id="PRO_5042233834" evidence="1">
    <location>
        <begin position="21"/>
        <end position="198"/>
    </location>
</feature>
<accession>A0AAD8ACR6</accession>
<dbReference type="Proteomes" id="UP001233999">
    <property type="component" value="Unassembled WGS sequence"/>
</dbReference>
<comment type="caution">
    <text evidence="2">The sequence shown here is derived from an EMBL/GenBank/DDBJ whole genome shotgun (WGS) entry which is preliminary data.</text>
</comment>
<evidence type="ECO:0000313" key="2">
    <source>
        <dbReference type="EMBL" id="KAJ9596295.1"/>
    </source>
</evidence>
<dbReference type="GO" id="GO:0005549">
    <property type="term" value="F:odorant binding"/>
    <property type="evidence" value="ECO:0007669"/>
    <property type="project" value="InterPro"/>
</dbReference>
<dbReference type="InterPro" id="IPR036728">
    <property type="entry name" value="PBP_GOBP_sf"/>
</dbReference>
<name>A0AAD8ACR6_DIPPU</name>
<gene>
    <name evidence="2" type="ORF">L9F63_027081</name>
</gene>
<reference evidence="2" key="2">
    <citation type="submission" date="2023-05" db="EMBL/GenBank/DDBJ databases">
        <authorList>
            <person name="Fouks B."/>
        </authorList>
    </citation>
    <scope>NUCLEOTIDE SEQUENCE</scope>
    <source>
        <strain evidence="2">Stay&amp;Tobe</strain>
        <tissue evidence="2">Testes</tissue>
    </source>
</reference>
<feature type="signal peptide" evidence="1">
    <location>
        <begin position="1"/>
        <end position="20"/>
    </location>
</feature>
<dbReference type="InterPro" id="IPR006170">
    <property type="entry name" value="PBP/GOBP"/>
</dbReference>
<sequence>MNKLALLVSILAFSVSELAAERLWNRLIDVRCCNATPSIDIGANYPQIDQCFKDMKAKFGHTGLYLFDHYVFSNESAWQGECIFKKLNLLDTKGKINAAAATDFVKKAWKITEKNILSNITTKCPNITNGALGDEKNQTYAYNRAPMNFIICVYDSINLFCPKDNIIQGKVCTYHVKLLKSLRGQKSVTTRLNKRTSN</sequence>
<protein>
    <submittedName>
        <fullName evidence="2">Uncharacterized protein</fullName>
    </submittedName>
</protein>
<organism evidence="2 3">
    <name type="scientific">Diploptera punctata</name>
    <name type="common">Pacific beetle cockroach</name>
    <dbReference type="NCBI Taxonomy" id="6984"/>
    <lineage>
        <taxon>Eukaryota</taxon>
        <taxon>Metazoa</taxon>
        <taxon>Ecdysozoa</taxon>
        <taxon>Arthropoda</taxon>
        <taxon>Hexapoda</taxon>
        <taxon>Insecta</taxon>
        <taxon>Pterygota</taxon>
        <taxon>Neoptera</taxon>
        <taxon>Polyneoptera</taxon>
        <taxon>Dictyoptera</taxon>
        <taxon>Blattodea</taxon>
        <taxon>Blaberoidea</taxon>
        <taxon>Blaberidae</taxon>
        <taxon>Diplopterinae</taxon>
        <taxon>Diploptera</taxon>
    </lineage>
</organism>
<dbReference type="Gene3D" id="1.10.238.20">
    <property type="entry name" value="Pheromone/general odorant binding protein domain"/>
    <property type="match status" value="1"/>
</dbReference>
<proteinExistence type="predicted"/>
<reference evidence="2" key="1">
    <citation type="journal article" date="2023" name="IScience">
        <title>Live-bearing cockroach genome reveals convergent evolutionary mechanisms linked to viviparity in insects and beyond.</title>
        <authorList>
            <person name="Fouks B."/>
            <person name="Harrison M.C."/>
            <person name="Mikhailova A.A."/>
            <person name="Marchal E."/>
            <person name="English S."/>
            <person name="Carruthers M."/>
            <person name="Jennings E.C."/>
            <person name="Chiamaka E.L."/>
            <person name="Frigard R.A."/>
            <person name="Pippel M."/>
            <person name="Attardo G.M."/>
            <person name="Benoit J.B."/>
            <person name="Bornberg-Bauer E."/>
            <person name="Tobe S.S."/>
        </authorList>
    </citation>
    <scope>NUCLEOTIDE SEQUENCE</scope>
    <source>
        <strain evidence="2">Stay&amp;Tobe</strain>
    </source>
</reference>
<keyword evidence="3" id="KW-1185">Reference proteome</keyword>
<dbReference type="EMBL" id="JASPKZ010002008">
    <property type="protein sequence ID" value="KAJ9596295.1"/>
    <property type="molecule type" value="Genomic_DNA"/>
</dbReference>
<keyword evidence="1" id="KW-0732">Signal</keyword>
<evidence type="ECO:0000313" key="3">
    <source>
        <dbReference type="Proteomes" id="UP001233999"/>
    </source>
</evidence>
<dbReference type="Pfam" id="PF01395">
    <property type="entry name" value="PBP_GOBP"/>
    <property type="match status" value="1"/>
</dbReference>
<evidence type="ECO:0000256" key="1">
    <source>
        <dbReference type="SAM" id="SignalP"/>
    </source>
</evidence>